<dbReference type="EMBL" id="SCEB01008127">
    <property type="protein sequence ID" value="RXM91637.1"/>
    <property type="molecule type" value="Genomic_DNA"/>
</dbReference>
<dbReference type="InterPro" id="IPR027417">
    <property type="entry name" value="P-loop_NTPase"/>
</dbReference>
<evidence type="ECO:0000313" key="7">
    <source>
        <dbReference type="Proteomes" id="UP000289886"/>
    </source>
</evidence>
<reference evidence="6 7" key="1">
    <citation type="submission" date="2019-01" db="EMBL/GenBank/DDBJ databases">
        <title>Draft Genome and Complete Hox-Cluster Characterization of the Sterlet Sturgeon (Acipenser ruthenus).</title>
        <authorList>
            <person name="Wei Q."/>
        </authorList>
    </citation>
    <scope>NUCLEOTIDE SEQUENCE [LARGE SCALE GENOMIC DNA]</scope>
    <source>
        <strain evidence="6">WHYD16114868_AA</strain>
        <tissue evidence="6">Blood</tissue>
    </source>
</reference>
<proteinExistence type="inferred from homology"/>
<name>A0A444UU32_ACIRT</name>
<evidence type="ECO:0000256" key="1">
    <source>
        <dbReference type="ARBA" id="ARBA00008535"/>
    </source>
</evidence>
<evidence type="ECO:0000256" key="3">
    <source>
        <dbReference type="ARBA" id="ARBA00023134"/>
    </source>
</evidence>
<dbReference type="FunFam" id="3.40.50.300:FF:000366">
    <property type="entry name" value="GTPase, IMAP family member 2"/>
    <property type="match status" value="1"/>
</dbReference>
<sequence length="430" mass="48995">MGEGEVAGRRVVVVDTPGLFDTELPNEEVLSEIAKCIQLSYPGPHAFLLVLKVGRSTEEEKKTMQIIQEMFGKDALKYMVVLFTYRDCLDDNETIEHFVNNGPTGFKQLVESCGNRFHAINGKDLKDREQIKELLEKIENMVKKNNIPFYASEFYEREKKRKETEATLQKEIENLKKKNEEAMDDLKKKKNKEIDDLKESEMYENSLRLVLLGKTGVGKSAAGNAILGKKEFKSSLSDSSITKVCARGEGEVAGRRVVVVDTPGLFDTELSNEGVAKEIVKCIQLSSPGPHAFLLVLKVGRSTEEEKQTMQIIQEMFGEDALKYMMVLFTHRDCLDDDQSIEDVVKNGPTDFKKLVESCGNRLHAINGKDLQDQEQSKELLEKVENMVKENDLPFYASEFYEREKKRKETEAKLQKEIEDLKRKSKCLLL</sequence>
<organism evidence="6 7">
    <name type="scientific">Acipenser ruthenus</name>
    <name type="common">Sterlet sturgeon</name>
    <dbReference type="NCBI Taxonomy" id="7906"/>
    <lineage>
        <taxon>Eukaryota</taxon>
        <taxon>Metazoa</taxon>
        <taxon>Chordata</taxon>
        <taxon>Craniata</taxon>
        <taxon>Vertebrata</taxon>
        <taxon>Euteleostomi</taxon>
        <taxon>Actinopterygii</taxon>
        <taxon>Chondrostei</taxon>
        <taxon>Acipenseriformes</taxon>
        <taxon>Acipenseridae</taxon>
        <taxon>Acipenser</taxon>
    </lineage>
</organism>
<dbReference type="PANTHER" id="PTHR10903">
    <property type="entry name" value="GTPASE, IMAP FAMILY MEMBER-RELATED"/>
    <property type="match status" value="1"/>
</dbReference>
<dbReference type="Pfam" id="PF04548">
    <property type="entry name" value="AIG1"/>
    <property type="match status" value="2"/>
</dbReference>
<dbReference type="Proteomes" id="UP000289886">
    <property type="component" value="Unassembled WGS sequence"/>
</dbReference>
<accession>A0A444UU32</accession>
<dbReference type="PANTHER" id="PTHR10903:SF170">
    <property type="entry name" value="GTPASE IMAP FAMILY MEMBER 7"/>
    <property type="match status" value="1"/>
</dbReference>
<feature type="coiled-coil region" evidence="4">
    <location>
        <begin position="158"/>
        <end position="196"/>
    </location>
</feature>
<keyword evidence="3" id="KW-0342">GTP-binding</keyword>
<evidence type="ECO:0000313" key="6">
    <source>
        <dbReference type="EMBL" id="RXM91637.1"/>
    </source>
</evidence>
<dbReference type="PROSITE" id="PS51720">
    <property type="entry name" value="G_AIG1"/>
    <property type="match status" value="2"/>
</dbReference>
<evidence type="ECO:0000259" key="5">
    <source>
        <dbReference type="PROSITE" id="PS51720"/>
    </source>
</evidence>
<feature type="domain" description="AIG1-type G" evidence="5">
    <location>
        <begin position="204"/>
        <end position="405"/>
    </location>
</feature>
<keyword evidence="4" id="KW-0175">Coiled coil</keyword>
<dbReference type="InterPro" id="IPR045058">
    <property type="entry name" value="GIMA/IAN/Toc"/>
</dbReference>
<comment type="caution">
    <text evidence="6">The sequence shown here is derived from an EMBL/GenBank/DDBJ whole genome shotgun (WGS) entry which is preliminary data.</text>
</comment>
<evidence type="ECO:0000256" key="4">
    <source>
        <dbReference type="SAM" id="Coils"/>
    </source>
</evidence>
<keyword evidence="7" id="KW-1185">Reference proteome</keyword>
<gene>
    <name evidence="6" type="ORF">EOD39_20972</name>
</gene>
<comment type="similarity">
    <text evidence="1">Belongs to the TRAFAC class TrmE-Era-EngA-EngB-Septin-like GTPase superfamily. AIG1/Toc34/Toc159-like paraseptin GTPase family. IAN subfamily.</text>
</comment>
<evidence type="ECO:0000256" key="2">
    <source>
        <dbReference type="ARBA" id="ARBA00022741"/>
    </source>
</evidence>
<dbReference type="Gene3D" id="3.40.50.300">
    <property type="entry name" value="P-loop containing nucleotide triphosphate hydrolases"/>
    <property type="match status" value="2"/>
</dbReference>
<dbReference type="GO" id="GO:0005525">
    <property type="term" value="F:GTP binding"/>
    <property type="evidence" value="ECO:0007669"/>
    <property type="project" value="UniProtKB-KW"/>
</dbReference>
<dbReference type="InterPro" id="IPR006703">
    <property type="entry name" value="G_AIG1"/>
</dbReference>
<dbReference type="AlphaFoldDB" id="A0A444UU32"/>
<keyword evidence="2" id="KW-0547">Nucleotide-binding</keyword>
<protein>
    <submittedName>
        <fullName evidence="6">GTPase IMAP family member 8</fullName>
    </submittedName>
</protein>
<dbReference type="SUPFAM" id="SSF52540">
    <property type="entry name" value="P-loop containing nucleoside triphosphate hydrolases"/>
    <property type="match status" value="2"/>
</dbReference>
<dbReference type="CDD" id="cd01852">
    <property type="entry name" value="AIG1"/>
    <property type="match status" value="1"/>
</dbReference>
<dbReference type="FunFam" id="3.40.50.300:FF:002274">
    <property type="entry name" value="Si:dkeyp-69e1.8"/>
    <property type="match status" value="1"/>
</dbReference>
<feature type="domain" description="AIG1-type G" evidence="5">
    <location>
        <begin position="1"/>
        <end position="159"/>
    </location>
</feature>